<dbReference type="PANTHER" id="PTHR13076:SF9">
    <property type="entry name" value="COILED-COIL AND C2 DOMAIN-CONTAINING PROTEIN 1-LIKE"/>
    <property type="match status" value="1"/>
</dbReference>
<dbReference type="STRING" id="74557.A0A1V9ZW11"/>
<dbReference type="PANTHER" id="PTHR13076">
    <property type="entry name" value="COILED-COIL AND C2 DOMAIN-CONTAINING PROTEIN 1-LIKE"/>
    <property type="match status" value="1"/>
</dbReference>
<feature type="compositionally biased region" description="Polar residues" evidence="1">
    <location>
        <begin position="551"/>
        <end position="560"/>
    </location>
</feature>
<feature type="non-terminal residue" evidence="2">
    <location>
        <position position="1"/>
    </location>
</feature>
<evidence type="ECO:0000313" key="2">
    <source>
        <dbReference type="EMBL" id="OQS02187.1"/>
    </source>
</evidence>
<name>A0A1V9ZW11_9STRA</name>
<dbReference type="GO" id="GO:0001227">
    <property type="term" value="F:DNA-binding transcription repressor activity, RNA polymerase II-specific"/>
    <property type="evidence" value="ECO:0007669"/>
    <property type="project" value="InterPro"/>
</dbReference>
<feature type="region of interest" description="Disordered" evidence="1">
    <location>
        <begin position="520"/>
        <end position="561"/>
    </location>
</feature>
<accession>A0A1V9ZW11</accession>
<evidence type="ECO:0008006" key="4">
    <source>
        <dbReference type="Google" id="ProtNLM"/>
    </source>
</evidence>
<organism evidence="2 3">
    <name type="scientific">Thraustotheca clavata</name>
    <dbReference type="NCBI Taxonomy" id="74557"/>
    <lineage>
        <taxon>Eukaryota</taxon>
        <taxon>Sar</taxon>
        <taxon>Stramenopiles</taxon>
        <taxon>Oomycota</taxon>
        <taxon>Saprolegniomycetes</taxon>
        <taxon>Saprolegniales</taxon>
        <taxon>Achlyaceae</taxon>
        <taxon>Thraustotheca</taxon>
    </lineage>
</organism>
<protein>
    <recommendedName>
        <fullName evidence="4">DM14 domain-containing protein</fullName>
    </recommendedName>
</protein>
<feature type="compositionally biased region" description="Basic and acidic residues" evidence="1">
    <location>
        <begin position="185"/>
        <end position="201"/>
    </location>
</feature>
<sequence length="665" mass="74033">DALAAMRQMKAYQAELANLPSKQDAILTDDDVHDDKIIASGQTMNNPQNNNIQTSGMNDPAGIPIVTPEQLQADIQSEKLRAIQLKRSGQVAEALAVLRNVKTMEASLATLPQNLRGNTMVFPQRASAAPPVDEIPQQASATPLIKIPSFEDIDDDKIDVTDDDLNDPSFDAELSQLHNPKSAQKKVEESKPERRLSHDLIDEFEEDYDSDDHQPPPMVKEEVQAEKPKETSPEIPKELSPEEKLYQAKLLAISLKKEGKIAEALEQLKYVKLLEAQLSANAGPTPEELQRLAAFEAIERELVTYTNNCLSKAKELISTNPNEARAQNEQRKHYTEALETLREARRNPLQPPPSMHVEKDTQMVDHINYDISEDLLFIAIAEVRTTNKDAKDVFVKFSLNIPSQNPHQGSTPSGTGTTHIPLQSKFTFHIARSRGLQKLCELRKAQFEVLTTGGFWRSSESLGRGSLSLAPLVKTSEVDCWVPLMANRRPCGIDVHVIIRLRTPLAGPEMRPVTTTRLVVGPYPPLRTPTPKPQAPVPPPAAPVPPTQTANASEVTTNTSDPHEVENIVSYDVMNDEIDRINKRLESGPAPELSDRLDALQLKKQLLEIEMQTGKLTIEKYIERLQARIAADNTLARTLYKQGLKSDAARVLHRVKLMRQEIESA</sequence>
<gene>
    <name evidence="2" type="ORF">THRCLA_05416</name>
</gene>
<feature type="compositionally biased region" description="Acidic residues" evidence="1">
    <location>
        <begin position="155"/>
        <end position="166"/>
    </location>
</feature>
<proteinExistence type="predicted"/>
<feature type="compositionally biased region" description="Pro residues" evidence="1">
    <location>
        <begin position="522"/>
        <end position="546"/>
    </location>
</feature>
<evidence type="ECO:0000313" key="3">
    <source>
        <dbReference type="Proteomes" id="UP000243217"/>
    </source>
</evidence>
<dbReference type="InterPro" id="IPR039725">
    <property type="entry name" value="CC2D1A/B"/>
</dbReference>
<evidence type="ECO:0000256" key="1">
    <source>
        <dbReference type="SAM" id="MobiDB-lite"/>
    </source>
</evidence>
<dbReference type="Proteomes" id="UP000243217">
    <property type="component" value="Unassembled WGS sequence"/>
</dbReference>
<feature type="region of interest" description="Disordered" evidence="1">
    <location>
        <begin position="155"/>
        <end position="238"/>
    </location>
</feature>
<reference evidence="2 3" key="1">
    <citation type="journal article" date="2014" name="Genome Biol. Evol.">
        <title>The secreted proteins of Achlya hypogyna and Thraustotheca clavata identify the ancestral oomycete secretome and reveal gene acquisitions by horizontal gene transfer.</title>
        <authorList>
            <person name="Misner I."/>
            <person name="Blouin N."/>
            <person name="Leonard G."/>
            <person name="Richards T.A."/>
            <person name="Lane C.E."/>
        </authorList>
    </citation>
    <scope>NUCLEOTIDE SEQUENCE [LARGE SCALE GENOMIC DNA]</scope>
    <source>
        <strain evidence="2 3">ATCC 34112</strain>
    </source>
</reference>
<dbReference type="AlphaFoldDB" id="A0A1V9ZW11"/>
<dbReference type="OrthoDB" id="19996at2759"/>
<dbReference type="EMBL" id="JNBS01001204">
    <property type="protein sequence ID" value="OQS02187.1"/>
    <property type="molecule type" value="Genomic_DNA"/>
</dbReference>
<keyword evidence="3" id="KW-1185">Reference proteome</keyword>
<comment type="caution">
    <text evidence="2">The sequence shown here is derived from an EMBL/GenBank/DDBJ whole genome shotgun (WGS) entry which is preliminary data.</text>
</comment>
<feature type="compositionally biased region" description="Basic and acidic residues" evidence="1">
    <location>
        <begin position="211"/>
        <end position="238"/>
    </location>
</feature>